<organism evidence="2 3">
    <name type="scientific">Bryocella elongata</name>
    <dbReference type="NCBI Taxonomy" id="863522"/>
    <lineage>
        <taxon>Bacteria</taxon>
        <taxon>Pseudomonadati</taxon>
        <taxon>Acidobacteriota</taxon>
        <taxon>Terriglobia</taxon>
        <taxon>Terriglobales</taxon>
        <taxon>Acidobacteriaceae</taxon>
        <taxon>Bryocella</taxon>
    </lineage>
</organism>
<evidence type="ECO:0000256" key="1">
    <source>
        <dbReference type="SAM" id="MobiDB-lite"/>
    </source>
</evidence>
<accession>A0A1H6C8W9</accession>
<reference evidence="2 3" key="1">
    <citation type="submission" date="2016-10" db="EMBL/GenBank/DDBJ databases">
        <authorList>
            <person name="de Groot N.N."/>
        </authorList>
    </citation>
    <scope>NUCLEOTIDE SEQUENCE [LARGE SCALE GENOMIC DNA]</scope>
    <source>
        <strain evidence="2 3">DSM 22489</strain>
    </source>
</reference>
<proteinExistence type="predicted"/>
<protein>
    <submittedName>
        <fullName evidence="2">Uncharacterized protein</fullName>
    </submittedName>
</protein>
<sequence length="309" mass="34092">MSFTDSLGVLKRRDMPALNFASPLSLRGIRVSYAGSILLQKSKRKPPTKKTVNSESPHKQSAQEKCAVLDTLPSVPEIMPTPPPNKERYTCRPDQTPWWKTMLEVTAVVVGLAVAVIYVLQLKEMRKSTDASTVAANAAKNGFELNRDSLKATSAGIIVPNMGFQQGSGVVNVVMENRGKGNAWDIETTYRVSLISLPRKNVILRLPPKTAVYPVVAPADGPGEFTILPKYTREDLLCFNRQQEAVQVEGEFRYGNSFDNVGNRKFCLIAMVGNTIPCSALEMRLRVNSDPLGLNIPPIPPQEDCHKKE</sequence>
<dbReference type="EMBL" id="FNVA01000009">
    <property type="protein sequence ID" value="SEG69348.1"/>
    <property type="molecule type" value="Genomic_DNA"/>
</dbReference>
<feature type="region of interest" description="Disordered" evidence="1">
    <location>
        <begin position="42"/>
        <end position="64"/>
    </location>
</feature>
<gene>
    <name evidence="2" type="ORF">SAMN05421819_4339</name>
</gene>
<evidence type="ECO:0000313" key="2">
    <source>
        <dbReference type="EMBL" id="SEG69348.1"/>
    </source>
</evidence>
<dbReference type="AlphaFoldDB" id="A0A1H6C8W9"/>
<keyword evidence="3" id="KW-1185">Reference proteome</keyword>
<dbReference type="Proteomes" id="UP000236728">
    <property type="component" value="Unassembled WGS sequence"/>
</dbReference>
<evidence type="ECO:0000313" key="3">
    <source>
        <dbReference type="Proteomes" id="UP000236728"/>
    </source>
</evidence>
<name>A0A1H6C8W9_9BACT</name>
<dbReference type="RefSeq" id="WP_146072264.1">
    <property type="nucleotide sequence ID" value="NZ_FNVA01000009.1"/>
</dbReference>